<proteinExistence type="predicted"/>
<evidence type="ECO:0000259" key="4">
    <source>
        <dbReference type="PROSITE" id="PS50222"/>
    </source>
</evidence>
<dbReference type="InterPro" id="IPR002048">
    <property type="entry name" value="EF_hand_dom"/>
</dbReference>
<accession>A0A7J0ER46</accession>
<reference evidence="5 6" key="1">
    <citation type="submission" date="2019-07" db="EMBL/GenBank/DDBJ databases">
        <title>De Novo Assembly of kiwifruit Actinidia rufa.</title>
        <authorList>
            <person name="Sugita-Konishi S."/>
            <person name="Sato K."/>
            <person name="Mori E."/>
            <person name="Abe Y."/>
            <person name="Kisaki G."/>
            <person name="Hamano K."/>
            <person name="Suezawa K."/>
            <person name="Otani M."/>
            <person name="Fukuda T."/>
            <person name="Manabe T."/>
            <person name="Gomi K."/>
            <person name="Tabuchi M."/>
            <person name="Akimitsu K."/>
            <person name="Kataoka I."/>
        </authorList>
    </citation>
    <scope>NUCLEOTIDE SEQUENCE [LARGE SCALE GENOMIC DNA]</scope>
    <source>
        <strain evidence="6">cv. Fuchu</strain>
    </source>
</reference>
<dbReference type="GO" id="GO:0005509">
    <property type="term" value="F:calcium ion binding"/>
    <property type="evidence" value="ECO:0007669"/>
    <property type="project" value="InterPro"/>
</dbReference>
<dbReference type="EMBL" id="BJWL01000006">
    <property type="protein sequence ID" value="GFY88459.1"/>
    <property type="molecule type" value="Genomic_DNA"/>
</dbReference>
<keyword evidence="6" id="KW-1185">Reference proteome</keyword>
<dbReference type="InterPro" id="IPR018247">
    <property type="entry name" value="EF_Hand_1_Ca_BS"/>
</dbReference>
<dbReference type="PANTHER" id="PTHR10891">
    <property type="entry name" value="EF-HAND CALCIUM-BINDING DOMAIN CONTAINING PROTEIN"/>
    <property type="match status" value="1"/>
</dbReference>
<organism evidence="5 6">
    <name type="scientific">Actinidia rufa</name>
    <dbReference type="NCBI Taxonomy" id="165716"/>
    <lineage>
        <taxon>Eukaryota</taxon>
        <taxon>Viridiplantae</taxon>
        <taxon>Streptophyta</taxon>
        <taxon>Embryophyta</taxon>
        <taxon>Tracheophyta</taxon>
        <taxon>Spermatophyta</taxon>
        <taxon>Magnoliopsida</taxon>
        <taxon>eudicotyledons</taxon>
        <taxon>Gunneridae</taxon>
        <taxon>Pentapetalae</taxon>
        <taxon>asterids</taxon>
        <taxon>Ericales</taxon>
        <taxon>Actinidiaceae</taxon>
        <taxon>Actinidia</taxon>
    </lineage>
</organism>
<dbReference type="InterPro" id="IPR039647">
    <property type="entry name" value="EF_hand_pair_protein_CML-like"/>
</dbReference>
<keyword evidence="2" id="KW-0677">Repeat</keyword>
<dbReference type="SMART" id="SM00054">
    <property type="entry name" value="EFh"/>
    <property type="match status" value="2"/>
</dbReference>
<dbReference type="AlphaFoldDB" id="A0A7J0ER46"/>
<dbReference type="OrthoDB" id="26525at2759"/>
<dbReference type="FunFam" id="1.10.238.10:FF:000003">
    <property type="entry name" value="Calmodulin A"/>
    <property type="match status" value="1"/>
</dbReference>
<evidence type="ECO:0000313" key="6">
    <source>
        <dbReference type="Proteomes" id="UP000585474"/>
    </source>
</evidence>
<feature type="domain" description="EF-hand" evidence="4">
    <location>
        <begin position="31"/>
        <end position="66"/>
    </location>
</feature>
<evidence type="ECO:0000256" key="1">
    <source>
        <dbReference type="ARBA" id="ARBA00022723"/>
    </source>
</evidence>
<name>A0A7J0ER46_9ERIC</name>
<dbReference type="PROSITE" id="PS50222">
    <property type="entry name" value="EF_HAND_2"/>
    <property type="match status" value="2"/>
</dbReference>
<dbReference type="Pfam" id="PF13499">
    <property type="entry name" value="EF-hand_7"/>
    <property type="match status" value="1"/>
</dbReference>
<gene>
    <name evidence="5" type="ORF">Acr_06g0003990</name>
</gene>
<evidence type="ECO:0000256" key="3">
    <source>
        <dbReference type="ARBA" id="ARBA00022837"/>
    </source>
</evidence>
<feature type="domain" description="EF-hand" evidence="4">
    <location>
        <begin position="69"/>
        <end position="102"/>
    </location>
</feature>
<sequence length="102" mass="11544">MVMGKLGIASDPSHDDFFSAKELALLFEEEPSLEEVREAFGVFDQNRDGFIDATELQRILCGLGLEKVSKFEDCVRMILAFDENGDGLIDQSEFVKLMERCF</sequence>
<protein>
    <submittedName>
        <fullName evidence="5">Calcium-binding EF-hand family protein</fullName>
    </submittedName>
</protein>
<keyword evidence="1" id="KW-0479">Metal-binding</keyword>
<keyword evidence="3" id="KW-0106">Calcium</keyword>
<dbReference type="InterPro" id="IPR011992">
    <property type="entry name" value="EF-hand-dom_pair"/>
</dbReference>
<dbReference type="CDD" id="cd00051">
    <property type="entry name" value="EFh"/>
    <property type="match status" value="1"/>
</dbReference>
<comment type="caution">
    <text evidence="5">The sequence shown here is derived from an EMBL/GenBank/DDBJ whole genome shotgun (WGS) entry which is preliminary data.</text>
</comment>
<dbReference type="SUPFAM" id="SSF47473">
    <property type="entry name" value="EF-hand"/>
    <property type="match status" value="1"/>
</dbReference>
<dbReference type="Proteomes" id="UP000585474">
    <property type="component" value="Unassembled WGS sequence"/>
</dbReference>
<dbReference type="Gene3D" id="1.10.238.10">
    <property type="entry name" value="EF-hand"/>
    <property type="match status" value="1"/>
</dbReference>
<evidence type="ECO:0000256" key="2">
    <source>
        <dbReference type="ARBA" id="ARBA00022737"/>
    </source>
</evidence>
<evidence type="ECO:0000313" key="5">
    <source>
        <dbReference type="EMBL" id="GFY88459.1"/>
    </source>
</evidence>
<dbReference type="PROSITE" id="PS00018">
    <property type="entry name" value="EF_HAND_1"/>
    <property type="match status" value="2"/>
</dbReference>